<reference evidence="3" key="1">
    <citation type="submission" date="2017-02" db="UniProtKB">
        <authorList>
            <consortium name="WormBaseParasite"/>
        </authorList>
    </citation>
    <scope>IDENTIFICATION</scope>
</reference>
<dbReference type="EMBL" id="UYYA01000037">
    <property type="protein sequence ID" value="VDM51978.1"/>
    <property type="molecule type" value="Genomic_DNA"/>
</dbReference>
<keyword evidence="2" id="KW-1185">Reference proteome</keyword>
<organism evidence="3">
    <name type="scientific">Angiostrongylus costaricensis</name>
    <name type="common">Nematode worm</name>
    <dbReference type="NCBI Taxonomy" id="334426"/>
    <lineage>
        <taxon>Eukaryota</taxon>
        <taxon>Metazoa</taxon>
        <taxon>Ecdysozoa</taxon>
        <taxon>Nematoda</taxon>
        <taxon>Chromadorea</taxon>
        <taxon>Rhabditida</taxon>
        <taxon>Rhabditina</taxon>
        <taxon>Rhabditomorpha</taxon>
        <taxon>Strongyloidea</taxon>
        <taxon>Metastrongylidae</taxon>
        <taxon>Angiostrongylus</taxon>
    </lineage>
</organism>
<reference evidence="1 2" key="2">
    <citation type="submission" date="2018-11" db="EMBL/GenBank/DDBJ databases">
        <authorList>
            <consortium name="Pathogen Informatics"/>
        </authorList>
    </citation>
    <scope>NUCLEOTIDE SEQUENCE [LARGE SCALE GENOMIC DNA]</scope>
    <source>
        <strain evidence="1 2">Costa Rica</strain>
    </source>
</reference>
<evidence type="ECO:0000313" key="3">
    <source>
        <dbReference type="WBParaSite" id="ACOC_0000039201-mRNA-1"/>
    </source>
</evidence>
<dbReference type="Proteomes" id="UP000267027">
    <property type="component" value="Unassembled WGS sequence"/>
</dbReference>
<dbReference type="AlphaFoldDB" id="A0A0R3PA58"/>
<proteinExistence type="predicted"/>
<evidence type="ECO:0000313" key="2">
    <source>
        <dbReference type="Proteomes" id="UP000267027"/>
    </source>
</evidence>
<evidence type="ECO:0000313" key="1">
    <source>
        <dbReference type="EMBL" id="VDM51978.1"/>
    </source>
</evidence>
<gene>
    <name evidence="1" type="ORF">ACOC_LOCUS393</name>
</gene>
<accession>A0A0R3PA58</accession>
<name>A0A0R3PA58_ANGCS</name>
<sequence length="140" mass="15695">MANLMDEAEFPITGCSTFSAFLVQYLATVYRIKCWSLAVNRCGAQALFFPVHFADSENRIRYDVTELAETRRCHAFNTLYDTGKQLFIGTCDSRADRGVGVFADISLARNLDSFEQLTVQIGLLHQAVAKKEATGSIWTR</sequence>
<dbReference type="WBParaSite" id="ACOC_0000039201-mRNA-1">
    <property type="protein sequence ID" value="ACOC_0000039201-mRNA-1"/>
    <property type="gene ID" value="ACOC_0000039201"/>
</dbReference>
<protein>
    <submittedName>
        <fullName evidence="3">CPSF_A domain-containing protein</fullName>
    </submittedName>
</protein>